<organism evidence="1 2">
    <name type="scientific">Sinanaerobacter chloroacetimidivorans</name>
    <dbReference type="NCBI Taxonomy" id="2818044"/>
    <lineage>
        <taxon>Bacteria</taxon>
        <taxon>Bacillati</taxon>
        <taxon>Bacillota</taxon>
        <taxon>Clostridia</taxon>
        <taxon>Peptostreptococcales</taxon>
        <taxon>Anaerovoracaceae</taxon>
        <taxon>Sinanaerobacter</taxon>
    </lineage>
</organism>
<dbReference type="Proteomes" id="UP000675664">
    <property type="component" value="Unassembled WGS sequence"/>
</dbReference>
<name>A0A8J7W6C3_9FIRM</name>
<reference evidence="1" key="2">
    <citation type="submission" date="2021-04" db="EMBL/GenBank/DDBJ databases">
        <authorList>
            <person name="Liu J."/>
        </authorList>
    </citation>
    <scope>NUCLEOTIDE SEQUENCE</scope>
    <source>
        <strain evidence="1">BAD-6</strain>
    </source>
</reference>
<sequence>MSWGALYMYYRCPECNKLFKYGIDLIAEYGDEYGNCPDCNVMGEYITEGARIPDDLKYEEVD</sequence>
<comment type="caution">
    <text evidence="1">The sequence shown here is derived from an EMBL/GenBank/DDBJ whole genome shotgun (WGS) entry which is preliminary data.</text>
</comment>
<accession>A0A8J7W6C3</accession>
<keyword evidence="2" id="KW-1185">Reference proteome</keyword>
<proteinExistence type="predicted"/>
<reference evidence="1" key="1">
    <citation type="submission" date="2021-04" db="EMBL/GenBank/DDBJ databases">
        <title>Sinoanaerobacter chloroacetimidivorans sp. nov., an obligate anaerobic bacterium isolated from anaerobic sludge.</title>
        <authorList>
            <person name="Bao Y."/>
        </authorList>
    </citation>
    <scope>NUCLEOTIDE SEQUENCE</scope>
    <source>
        <strain evidence="1">BAD-6</strain>
    </source>
</reference>
<dbReference type="EMBL" id="JAGSND010000017">
    <property type="protein sequence ID" value="MBR0599851.1"/>
    <property type="molecule type" value="Genomic_DNA"/>
</dbReference>
<evidence type="ECO:0000313" key="1">
    <source>
        <dbReference type="EMBL" id="MBR0599851.1"/>
    </source>
</evidence>
<gene>
    <name evidence="1" type="ORF">KCX82_18360</name>
</gene>
<evidence type="ECO:0000313" key="2">
    <source>
        <dbReference type="Proteomes" id="UP000675664"/>
    </source>
</evidence>
<dbReference type="AlphaFoldDB" id="A0A8J7W6C3"/>
<dbReference type="RefSeq" id="WP_227019983.1">
    <property type="nucleotide sequence ID" value="NZ_JAGSND010000017.1"/>
</dbReference>
<protein>
    <submittedName>
        <fullName evidence="1">Excinuclease ATPase subunit</fullName>
    </submittedName>
</protein>